<evidence type="ECO:0000313" key="1">
    <source>
        <dbReference type="EMBL" id="ALW85215.1"/>
    </source>
</evidence>
<dbReference type="InterPro" id="IPR027056">
    <property type="entry name" value="Gluconate_2DH_su3"/>
</dbReference>
<protein>
    <recommendedName>
        <fullName evidence="3">Gluconate 2-dehydrogenase</fullName>
    </recommendedName>
</protein>
<dbReference type="STRING" id="1411621.AUC43_08970"/>
<dbReference type="Pfam" id="PF13618">
    <property type="entry name" value="Gluconate_2-dh3"/>
    <property type="match status" value="1"/>
</dbReference>
<dbReference type="RefSeq" id="WP_068192074.1">
    <property type="nucleotide sequence ID" value="NZ_CP013909.1"/>
</dbReference>
<gene>
    <name evidence="1" type="ORF">AUC43_08970</name>
</gene>
<reference evidence="1 2" key="1">
    <citation type="submission" date="2015-12" db="EMBL/GenBank/DDBJ databases">
        <authorList>
            <person name="Shamseldin A."/>
            <person name="Moawad H."/>
            <person name="Abd El-Rahim W.M."/>
            <person name="Sadowsky M.J."/>
        </authorList>
    </citation>
    <scope>NUCLEOTIDE SEQUENCE [LARGE SCALE GENOMIC DNA]</scope>
    <source>
        <strain evidence="1 2">DG5B</strain>
    </source>
</reference>
<keyword evidence="2" id="KW-1185">Reference proteome</keyword>
<evidence type="ECO:0000313" key="2">
    <source>
        <dbReference type="Proteomes" id="UP000059542"/>
    </source>
</evidence>
<accession>A0A0U3JXS2</accession>
<evidence type="ECO:0008006" key="3">
    <source>
        <dbReference type="Google" id="ProtNLM"/>
    </source>
</evidence>
<dbReference type="Proteomes" id="UP000059542">
    <property type="component" value="Chromosome"/>
</dbReference>
<sequence>MKIPTTYPPGTVRALLDTPAVSPATRTALQQRLHASQQPYEPRFFEPAAYARLRAVCQRLLGQDDPPLVEVAYCIDTRLHLQQADGWRYDALPPDAEAYQLSLRGLQQTAQARHGQDFVALPGPAQDALLTAFQQGTIEGEAWQGFDAALFFQDLLAEITSLFYAHPLAQEEIGYVGMADQPNWTHIGLNQRDPREPEATE</sequence>
<proteinExistence type="predicted"/>
<organism evidence="1 2">
    <name type="scientific">Hymenobacter sedentarius</name>
    <dbReference type="NCBI Taxonomy" id="1411621"/>
    <lineage>
        <taxon>Bacteria</taxon>
        <taxon>Pseudomonadati</taxon>
        <taxon>Bacteroidota</taxon>
        <taxon>Cytophagia</taxon>
        <taxon>Cytophagales</taxon>
        <taxon>Hymenobacteraceae</taxon>
        <taxon>Hymenobacter</taxon>
    </lineage>
</organism>
<dbReference type="KEGG" id="hyg:AUC43_08970"/>
<name>A0A0U3JXS2_9BACT</name>
<dbReference type="EMBL" id="CP013909">
    <property type="protein sequence ID" value="ALW85215.1"/>
    <property type="molecule type" value="Genomic_DNA"/>
</dbReference>
<dbReference type="AlphaFoldDB" id="A0A0U3JXS2"/>